<name>A0ABV4UBY0_9BACT</name>
<proteinExistence type="predicted"/>
<dbReference type="Proteomes" id="UP001575105">
    <property type="component" value="Unassembled WGS sequence"/>
</dbReference>
<accession>A0ABV4UBY0</accession>
<protein>
    <recommendedName>
        <fullName evidence="3">Transposase</fullName>
    </recommendedName>
</protein>
<dbReference type="RefSeq" id="WP_425347213.1">
    <property type="nucleotide sequence ID" value="NZ_JBGUBD010000018.1"/>
</dbReference>
<keyword evidence="2" id="KW-1185">Reference proteome</keyword>
<gene>
    <name evidence="1" type="ORF">ACERK3_18630</name>
</gene>
<organism evidence="1 2">
    <name type="scientific">Natronomicrosphaera hydrolytica</name>
    <dbReference type="NCBI Taxonomy" id="3242702"/>
    <lineage>
        <taxon>Bacteria</taxon>
        <taxon>Pseudomonadati</taxon>
        <taxon>Planctomycetota</taxon>
        <taxon>Phycisphaerae</taxon>
        <taxon>Phycisphaerales</taxon>
        <taxon>Phycisphaeraceae</taxon>
        <taxon>Natronomicrosphaera</taxon>
    </lineage>
</organism>
<evidence type="ECO:0000313" key="2">
    <source>
        <dbReference type="Proteomes" id="UP001575105"/>
    </source>
</evidence>
<evidence type="ECO:0000313" key="1">
    <source>
        <dbReference type="EMBL" id="MFA9480294.1"/>
    </source>
</evidence>
<sequence>MNRLRKNSQSNRSQKGAATQAVLMSVFRTLKLRALSPTETLAHALRHLLQHNELPPLPGRAVAGG</sequence>
<dbReference type="EMBL" id="JBGUBD010000018">
    <property type="protein sequence ID" value="MFA9480294.1"/>
    <property type="molecule type" value="Genomic_DNA"/>
</dbReference>
<reference evidence="1 2" key="1">
    <citation type="submission" date="2024-08" db="EMBL/GenBank/DDBJ databases">
        <title>Whole-genome sequencing of halo(alkali)philic microorganisms from hypersaline lakes.</title>
        <authorList>
            <person name="Sorokin D.Y."/>
            <person name="Merkel A.Y."/>
            <person name="Messina E."/>
            <person name="Yakimov M."/>
        </authorList>
    </citation>
    <scope>NUCLEOTIDE SEQUENCE [LARGE SCALE GENOMIC DNA]</scope>
    <source>
        <strain evidence="1 2">AB-hyl4</strain>
    </source>
</reference>
<comment type="caution">
    <text evidence="1">The sequence shown here is derived from an EMBL/GenBank/DDBJ whole genome shotgun (WGS) entry which is preliminary data.</text>
</comment>
<evidence type="ECO:0008006" key="3">
    <source>
        <dbReference type="Google" id="ProtNLM"/>
    </source>
</evidence>